<keyword evidence="4 9" id="KW-0028">Amino-acid biosynthesis</keyword>
<keyword evidence="7 9" id="KW-0057">Aromatic amino acid biosynthesis</keyword>
<keyword evidence="6 9" id="KW-0822">Tryptophan biosynthesis</keyword>
<dbReference type="InterPro" id="IPR013785">
    <property type="entry name" value="Aldolase_TIM"/>
</dbReference>
<dbReference type="PANTHER" id="PTHR22854">
    <property type="entry name" value="TRYPTOPHAN BIOSYNTHESIS PROTEIN"/>
    <property type="match status" value="1"/>
</dbReference>
<evidence type="ECO:0000256" key="2">
    <source>
        <dbReference type="ARBA" id="ARBA00004696"/>
    </source>
</evidence>
<keyword evidence="5 9" id="KW-0210">Decarboxylase</keyword>
<reference evidence="11 12" key="1">
    <citation type="submission" date="2015-10" db="EMBL/GenBank/DDBJ databases">
        <title>Metagenome-Assembled Genomes uncover a global brackish microbiome.</title>
        <authorList>
            <person name="Hugerth L.W."/>
            <person name="Larsson J."/>
            <person name="Alneberg J."/>
            <person name="Lindh M.V."/>
            <person name="Legrand C."/>
            <person name="Pinhassi J."/>
            <person name="Andersson A.F."/>
        </authorList>
    </citation>
    <scope>NUCLEOTIDE SEQUENCE [LARGE SCALE GENOMIC DNA]</scope>
    <source>
        <strain evidence="11">BACL2 MAG-120813-bin23</strain>
    </source>
</reference>
<evidence type="ECO:0000256" key="3">
    <source>
        <dbReference type="ARBA" id="ARBA00008737"/>
    </source>
</evidence>
<dbReference type="NCBIfam" id="NF001377">
    <property type="entry name" value="PRK00278.2-4"/>
    <property type="match status" value="1"/>
</dbReference>
<proteinExistence type="inferred from homology"/>
<dbReference type="SUPFAM" id="SSF51366">
    <property type="entry name" value="Ribulose-phoshate binding barrel"/>
    <property type="match status" value="1"/>
</dbReference>
<dbReference type="FunFam" id="3.20.20.70:FF:000024">
    <property type="entry name" value="Indole-3-glycerol phosphate synthase"/>
    <property type="match status" value="1"/>
</dbReference>
<dbReference type="InterPro" id="IPR013798">
    <property type="entry name" value="Indole-3-glycerol_P_synth_dom"/>
</dbReference>
<dbReference type="HAMAP" id="MF_00134_A">
    <property type="entry name" value="IGPS_A"/>
    <property type="match status" value="1"/>
</dbReference>
<dbReference type="Proteomes" id="UP000054212">
    <property type="component" value="Unassembled WGS sequence"/>
</dbReference>
<accession>A0A0R2Q3P7</accession>
<evidence type="ECO:0000256" key="6">
    <source>
        <dbReference type="ARBA" id="ARBA00022822"/>
    </source>
</evidence>
<dbReference type="UniPathway" id="UPA00035">
    <property type="reaction ID" value="UER00043"/>
</dbReference>
<dbReference type="CDD" id="cd00331">
    <property type="entry name" value="IGPS"/>
    <property type="match status" value="1"/>
</dbReference>
<dbReference type="Pfam" id="PF00218">
    <property type="entry name" value="IGPS"/>
    <property type="match status" value="1"/>
</dbReference>
<dbReference type="PANTHER" id="PTHR22854:SF2">
    <property type="entry name" value="INDOLE-3-GLYCEROL-PHOSPHATE SYNTHASE"/>
    <property type="match status" value="1"/>
</dbReference>
<organism evidence="11 12">
    <name type="scientific">Actinobacteria bacterium BACL2 MAG-120813-bin23</name>
    <dbReference type="NCBI Taxonomy" id="1655569"/>
    <lineage>
        <taxon>Bacteria</taxon>
        <taxon>Bacillati</taxon>
        <taxon>Actinomycetota</taxon>
        <taxon>Actinomycetes</taxon>
        <taxon>Actinomycetes incertae sedis</taxon>
        <taxon>ac1 cluster</taxon>
    </lineage>
</organism>
<comment type="similarity">
    <text evidence="3 9">Belongs to the TrpC family.</text>
</comment>
<dbReference type="NCBIfam" id="NF001369">
    <property type="entry name" value="PRK00278.1-1"/>
    <property type="match status" value="1"/>
</dbReference>
<feature type="domain" description="Indole-3-glycerol phosphate synthase" evidence="10">
    <location>
        <begin position="12"/>
        <end position="254"/>
    </location>
</feature>
<dbReference type="EMBL" id="LIAT01000093">
    <property type="protein sequence ID" value="KRO44740.1"/>
    <property type="molecule type" value="Genomic_DNA"/>
</dbReference>
<dbReference type="InterPro" id="IPR045186">
    <property type="entry name" value="Indole-3-glycerol_P_synth"/>
</dbReference>
<dbReference type="GO" id="GO:0000162">
    <property type="term" value="P:L-tryptophan biosynthetic process"/>
    <property type="evidence" value="ECO:0007669"/>
    <property type="project" value="UniProtKB-UniRule"/>
</dbReference>
<dbReference type="EC" id="4.1.1.48" evidence="9"/>
<dbReference type="Gene3D" id="3.20.20.70">
    <property type="entry name" value="Aldolase class I"/>
    <property type="match status" value="1"/>
</dbReference>
<comment type="pathway">
    <text evidence="2 9">Amino-acid biosynthesis; L-tryptophan biosynthesis; L-tryptophan from chorismate: step 4/5.</text>
</comment>
<evidence type="ECO:0000256" key="1">
    <source>
        <dbReference type="ARBA" id="ARBA00001633"/>
    </source>
</evidence>
<dbReference type="PROSITE" id="PS00614">
    <property type="entry name" value="IGPS"/>
    <property type="match status" value="1"/>
</dbReference>
<evidence type="ECO:0000256" key="8">
    <source>
        <dbReference type="ARBA" id="ARBA00023239"/>
    </source>
</evidence>
<dbReference type="InterPro" id="IPR001468">
    <property type="entry name" value="Indole-3-GlycerolPSynthase_CS"/>
</dbReference>
<dbReference type="InterPro" id="IPR011060">
    <property type="entry name" value="RibuloseP-bd_barrel"/>
</dbReference>
<comment type="caution">
    <text evidence="11">The sequence shown here is derived from an EMBL/GenBank/DDBJ whole genome shotgun (WGS) entry which is preliminary data.</text>
</comment>
<evidence type="ECO:0000313" key="11">
    <source>
        <dbReference type="EMBL" id="KRO44740.1"/>
    </source>
</evidence>
<keyword evidence="8 9" id="KW-0456">Lyase</keyword>
<protein>
    <recommendedName>
        <fullName evidence="9">Indole-3-glycerol phosphate synthase</fullName>
        <shortName evidence="9">IGPS</shortName>
        <ecNumber evidence="9">4.1.1.48</ecNumber>
    </recommendedName>
</protein>
<evidence type="ECO:0000256" key="9">
    <source>
        <dbReference type="HAMAP-Rule" id="MF_00134"/>
    </source>
</evidence>
<dbReference type="GO" id="GO:0004640">
    <property type="term" value="F:phosphoribosylanthranilate isomerase activity"/>
    <property type="evidence" value="ECO:0007669"/>
    <property type="project" value="TreeGrafter"/>
</dbReference>
<sequence length="260" mass="28263">MMSVLDSIIAGVLEDQARRQLSNSELEEKMALAAKPLDVFSALSRQKFSIIAEVKRSSPSKGSLAQIPSPEKLARQYQEGGAAAISVLTEQRRFGGSLEDFAKVREEVSIPLLRKDFIVNDYLVRESRAYGADLILLIVAALSDEELGRLYQLVIDLGMQALIEVHNQEELERALAIDPKIIGVNARNLKTLEIDKSNFSKLLPLIPNGIIRIAESGMSEPIDGRGALVAGADAILVGEALVKSENPAASVREFLNVANS</sequence>
<evidence type="ECO:0000256" key="5">
    <source>
        <dbReference type="ARBA" id="ARBA00022793"/>
    </source>
</evidence>
<comment type="catalytic activity">
    <reaction evidence="1 9">
        <text>1-(2-carboxyphenylamino)-1-deoxy-D-ribulose 5-phosphate + H(+) = (1S,2R)-1-C-(indol-3-yl)glycerol 3-phosphate + CO2 + H2O</text>
        <dbReference type="Rhea" id="RHEA:23476"/>
        <dbReference type="ChEBI" id="CHEBI:15377"/>
        <dbReference type="ChEBI" id="CHEBI:15378"/>
        <dbReference type="ChEBI" id="CHEBI:16526"/>
        <dbReference type="ChEBI" id="CHEBI:58613"/>
        <dbReference type="ChEBI" id="CHEBI:58866"/>
        <dbReference type="EC" id="4.1.1.48"/>
    </reaction>
</comment>
<evidence type="ECO:0000256" key="4">
    <source>
        <dbReference type="ARBA" id="ARBA00022605"/>
    </source>
</evidence>
<dbReference type="HAMAP" id="MF_00134_B">
    <property type="entry name" value="IGPS_B"/>
    <property type="match status" value="1"/>
</dbReference>
<evidence type="ECO:0000256" key="7">
    <source>
        <dbReference type="ARBA" id="ARBA00023141"/>
    </source>
</evidence>
<evidence type="ECO:0000313" key="12">
    <source>
        <dbReference type="Proteomes" id="UP000054212"/>
    </source>
</evidence>
<dbReference type="GO" id="GO:0004425">
    <property type="term" value="F:indole-3-glycerol-phosphate synthase activity"/>
    <property type="evidence" value="ECO:0007669"/>
    <property type="project" value="UniProtKB-UniRule"/>
</dbReference>
<gene>
    <name evidence="9" type="primary">trpC</name>
    <name evidence="11" type="ORF">ABR61_05845</name>
</gene>
<dbReference type="AlphaFoldDB" id="A0A0R2Q3P7"/>
<evidence type="ECO:0000259" key="10">
    <source>
        <dbReference type="Pfam" id="PF00218"/>
    </source>
</evidence>
<name>A0A0R2Q3P7_9ACTN</name>